<dbReference type="EMBL" id="JACAGB010000007">
    <property type="protein sequence ID" value="KAF6354002.1"/>
    <property type="molecule type" value="Genomic_DNA"/>
</dbReference>
<dbReference type="InterPro" id="IPR003598">
    <property type="entry name" value="Ig_sub2"/>
</dbReference>
<dbReference type="FunFam" id="2.60.40.10:FF:000107">
    <property type="entry name" value="Myosin, light chain kinase a"/>
    <property type="match status" value="1"/>
</dbReference>
<gene>
    <name evidence="4" type="ORF">mPipKuh1_016552</name>
</gene>
<dbReference type="Pfam" id="PF07679">
    <property type="entry name" value="I-set"/>
    <property type="match status" value="2"/>
</dbReference>
<dbReference type="SMART" id="SM00015">
    <property type="entry name" value="IQ"/>
    <property type="match status" value="1"/>
</dbReference>
<dbReference type="FunFam" id="2.60.40.10:FF:001489">
    <property type="entry name" value="SPEG neighbor"/>
    <property type="match status" value="1"/>
</dbReference>
<feature type="region of interest" description="Disordered" evidence="2">
    <location>
        <begin position="1"/>
        <end position="23"/>
    </location>
</feature>
<dbReference type="Gene3D" id="2.60.40.10">
    <property type="entry name" value="Immunoglobulins"/>
    <property type="match status" value="2"/>
</dbReference>
<accession>A0A7J7XWF5</accession>
<keyword evidence="5" id="KW-1185">Reference proteome</keyword>
<dbReference type="Proteomes" id="UP000558488">
    <property type="component" value="Unassembled WGS sequence"/>
</dbReference>
<dbReference type="GO" id="GO:0003007">
    <property type="term" value="P:heart morphogenesis"/>
    <property type="evidence" value="ECO:0007669"/>
    <property type="project" value="UniProtKB-ARBA"/>
</dbReference>
<dbReference type="GO" id="GO:0055013">
    <property type="term" value="P:cardiac muscle cell development"/>
    <property type="evidence" value="ECO:0007669"/>
    <property type="project" value="UniProtKB-ARBA"/>
</dbReference>
<evidence type="ECO:0000256" key="1">
    <source>
        <dbReference type="ARBA" id="ARBA00023319"/>
    </source>
</evidence>
<keyword evidence="1" id="KW-0393">Immunoglobulin domain</keyword>
<dbReference type="Gene3D" id="1.20.5.190">
    <property type="match status" value="1"/>
</dbReference>
<protein>
    <submittedName>
        <fullName evidence="4">SPEG neighbor</fullName>
    </submittedName>
</protein>
<feature type="compositionally biased region" description="Low complexity" evidence="2">
    <location>
        <begin position="1"/>
        <end position="12"/>
    </location>
</feature>
<dbReference type="SMART" id="SM00408">
    <property type="entry name" value="IGc2"/>
    <property type="match status" value="2"/>
</dbReference>
<dbReference type="InterPro" id="IPR007110">
    <property type="entry name" value="Ig-like_dom"/>
</dbReference>
<sequence>MSKAAPAKKPAATAPPPGCTLDINDPQVQKAAIRIQASYRGHRSRKELRETRPPRVLDPLKDVVLIEGSAANLTCRISAFPDPFIRWSKDGKELRDGPKYRYIFKDPDVVALVVRDGELADLGQYSINITNPLRPVLRLGAHPRGRSLAGSHSLPLSLVPAKIQKGLDNTKARKGATVTLTAEIMGEPAPDVGWTKDGKDIEEDDRVYFEIGSTNTTLTIRRATPQDSGKYEVFVENSLGMDQSFARVDVA</sequence>
<feature type="domain" description="Ig-like" evidence="3">
    <location>
        <begin position="160"/>
        <end position="249"/>
    </location>
</feature>
<proteinExistence type="predicted"/>
<feature type="domain" description="Ig-like" evidence="3">
    <location>
        <begin position="54"/>
        <end position="149"/>
    </location>
</feature>
<dbReference type="InterPro" id="IPR036179">
    <property type="entry name" value="Ig-like_dom_sf"/>
</dbReference>
<dbReference type="PROSITE" id="PS50096">
    <property type="entry name" value="IQ"/>
    <property type="match status" value="1"/>
</dbReference>
<dbReference type="InterPro" id="IPR000048">
    <property type="entry name" value="IQ_motif_EF-hand-BS"/>
</dbReference>
<dbReference type="PANTHER" id="PTHR47633:SF4">
    <property type="entry name" value="MYOPALLADIN ISOFORM X1"/>
    <property type="match status" value="1"/>
</dbReference>
<dbReference type="Pfam" id="PF00612">
    <property type="entry name" value="IQ"/>
    <property type="match status" value="1"/>
</dbReference>
<dbReference type="InterPro" id="IPR013098">
    <property type="entry name" value="Ig_I-set"/>
</dbReference>
<reference evidence="4 5" key="1">
    <citation type="journal article" date="2020" name="Nature">
        <title>Six reference-quality genomes reveal evolution of bat adaptations.</title>
        <authorList>
            <person name="Jebb D."/>
            <person name="Huang Z."/>
            <person name="Pippel M."/>
            <person name="Hughes G.M."/>
            <person name="Lavrichenko K."/>
            <person name="Devanna P."/>
            <person name="Winkler S."/>
            <person name="Jermiin L.S."/>
            <person name="Skirmuntt E.C."/>
            <person name="Katzourakis A."/>
            <person name="Burkitt-Gray L."/>
            <person name="Ray D.A."/>
            <person name="Sullivan K.A.M."/>
            <person name="Roscito J.G."/>
            <person name="Kirilenko B.M."/>
            <person name="Davalos L.M."/>
            <person name="Corthals A.P."/>
            <person name="Power M.L."/>
            <person name="Jones G."/>
            <person name="Ransome R.D."/>
            <person name="Dechmann D.K.N."/>
            <person name="Locatelli A.G."/>
            <person name="Puechmaille S.J."/>
            <person name="Fedrigo O."/>
            <person name="Jarvis E.D."/>
            <person name="Hiller M."/>
            <person name="Vernes S.C."/>
            <person name="Myers E.W."/>
            <person name="Teeling E.C."/>
        </authorList>
    </citation>
    <scope>NUCLEOTIDE SEQUENCE [LARGE SCALE GENOMIC DNA]</scope>
    <source>
        <strain evidence="4">MPipKuh1</strain>
        <tissue evidence="4">Flight muscle</tissue>
    </source>
</reference>
<evidence type="ECO:0000313" key="5">
    <source>
        <dbReference type="Proteomes" id="UP000558488"/>
    </source>
</evidence>
<comment type="caution">
    <text evidence="4">The sequence shown here is derived from an EMBL/GenBank/DDBJ whole genome shotgun (WGS) entry which is preliminary data.</text>
</comment>
<dbReference type="PANTHER" id="PTHR47633">
    <property type="entry name" value="IMMUNOGLOBULIN"/>
    <property type="match status" value="1"/>
</dbReference>
<evidence type="ECO:0000259" key="3">
    <source>
        <dbReference type="PROSITE" id="PS50835"/>
    </source>
</evidence>
<organism evidence="4 5">
    <name type="scientific">Pipistrellus kuhlii</name>
    <name type="common">Kuhl's pipistrelle</name>
    <dbReference type="NCBI Taxonomy" id="59472"/>
    <lineage>
        <taxon>Eukaryota</taxon>
        <taxon>Metazoa</taxon>
        <taxon>Chordata</taxon>
        <taxon>Craniata</taxon>
        <taxon>Vertebrata</taxon>
        <taxon>Euteleostomi</taxon>
        <taxon>Mammalia</taxon>
        <taxon>Eutheria</taxon>
        <taxon>Laurasiatheria</taxon>
        <taxon>Chiroptera</taxon>
        <taxon>Yangochiroptera</taxon>
        <taxon>Vespertilionidae</taxon>
        <taxon>Pipistrellus</taxon>
    </lineage>
</organism>
<dbReference type="InterPro" id="IPR013783">
    <property type="entry name" value="Ig-like_fold"/>
</dbReference>
<dbReference type="AlphaFoldDB" id="A0A7J7XWF5"/>
<dbReference type="PROSITE" id="PS50835">
    <property type="entry name" value="IG_LIKE"/>
    <property type="match status" value="2"/>
</dbReference>
<name>A0A7J7XWF5_PIPKU</name>
<evidence type="ECO:0000256" key="2">
    <source>
        <dbReference type="SAM" id="MobiDB-lite"/>
    </source>
</evidence>
<evidence type="ECO:0000313" key="4">
    <source>
        <dbReference type="EMBL" id="KAF6354002.1"/>
    </source>
</evidence>
<dbReference type="SMART" id="SM00409">
    <property type="entry name" value="IG"/>
    <property type="match status" value="2"/>
</dbReference>
<dbReference type="InterPro" id="IPR003599">
    <property type="entry name" value="Ig_sub"/>
</dbReference>
<dbReference type="CDD" id="cd23767">
    <property type="entry name" value="IQCD"/>
    <property type="match status" value="1"/>
</dbReference>
<dbReference type="SUPFAM" id="SSF48726">
    <property type="entry name" value="Immunoglobulin"/>
    <property type="match status" value="2"/>
</dbReference>